<feature type="signal peptide" evidence="1">
    <location>
        <begin position="1"/>
        <end position="35"/>
    </location>
</feature>
<evidence type="ECO:0000313" key="3">
    <source>
        <dbReference type="Proteomes" id="UP001620408"/>
    </source>
</evidence>
<proteinExistence type="predicted"/>
<dbReference type="EMBL" id="JADIKD010000011">
    <property type="protein sequence ID" value="MFK2918600.1"/>
    <property type="molecule type" value="Genomic_DNA"/>
</dbReference>
<evidence type="ECO:0000256" key="1">
    <source>
        <dbReference type="SAM" id="SignalP"/>
    </source>
</evidence>
<keyword evidence="3" id="KW-1185">Reference proteome</keyword>
<dbReference type="RefSeq" id="WP_379985590.1">
    <property type="nucleotide sequence ID" value="NZ_JADIKD010000011.1"/>
</dbReference>
<feature type="chain" id="PRO_5046441915" description="Secreted protein" evidence="1">
    <location>
        <begin position="36"/>
        <end position="355"/>
    </location>
</feature>
<gene>
    <name evidence="2" type="ORF">ISS97_15100</name>
</gene>
<evidence type="ECO:0008006" key="4">
    <source>
        <dbReference type="Google" id="ProtNLM"/>
    </source>
</evidence>
<organism evidence="2 3">
    <name type="scientific">Dyella koreensis</name>
    <dbReference type="NCBI Taxonomy" id="311235"/>
    <lineage>
        <taxon>Bacteria</taxon>
        <taxon>Pseudomonadati</taxon>
        <taxon>Pseudomonadota</taxon>
        <taxon>Gammaproteobacteria</taxon>
        <taxon>Lysobacterales</taxon>
        <taxon>Rhodanobacteraceae</taxon>
        <taxon>Dyella</taxon>
    </lineage>
</organism>
<reference evidence="2 3" key="1">
    <citation type="submission" date="2020-10" db="EMBL/GenBank/DDBJ databases">
        <title>Phylogeny of dyella-like bacteria.</title>
        <authorList>
            <person name="Fu J."/>
        </authorList>
    </citation>
    <scope>NUCLEOTIDE SEQUENCE [LARGE SCALE GENOMIC DNA]</scope>
    <source>
        <strain evidence="2 3">BB4</strain>
    </source>
</reference>
<sequence length="355" mass="36662">MQSSMKRSVRCMIQIAMVSSLASAAWLPSAFAAQAGDSRIDAVETQAHADWRETMSHTSAPAEGCYQADYPSILWKQVGCNVAPARFHSIPPRPHPTALARGATQTTGNGNDYAIKVSSLISSTTGTFPSVTGVTSEKGVGVAAFGGGGILGPNEYTLQINSNFDGTTAACRSHSGCTVWQQFIYSPDYNVNGQAAVFMQYWLIGYGGTSCPSGFGSDGAGDCYKNSAAVSVPDIPATQLANLKLSGTVVSGGNDTVTFTNGTKAYSISGKDSVLYLAQVWKESEFNVVGNAGGSEAVFNSGSSVTVKVAVNDGSTATPTCAANSGTTGETNNLNLGSCSAFGGSTPYIQFTESN</sequence>
<accession>A0ABW8K6S7</accession>
<comment type="caution">
    <text evidence="2">The sequence shown here is derived from an EMBL/GenBank/DDBJ whole genome shotgun (WGS) entry which is preliminary data.</text>
</comment>
<dbReference type="Proteomes" id="UP001620408">
    <property type="component" value="Unassembled WGS sequence"/>
</dbReference>
<protein>
    <recommendedName>
        <fullName evidence="4">Secreted protein</fullName>
    </recommendedName>
</protein>
<name>A0ABW8K6S7_9GAMM</name>
<evidence type="ECO:0000313" key="2">
    <source>
        <dbReference type="EMBL" id="MFK2918600.1"/>
    </source>
</evidence>
<keyword evidence="1" id="KW-0732">Signal</keyword>